<dbReference type="PANTHER" id="PTHR45947">
    <property type="entry name" value="SULFOQUINOVOSYL TRANSFERASE SQD2"/>
    <property type="match status" value="1"/>
</dbReference>
<sequence length="434" mass="49540">MRSIIIRKEELTMKVLMFGWEYPPHILGGLGTASFGITEGLHAQGDMDITFCLPKPWGDEDKTAANIIAMNCVPLGWRDVNADYVKQRVGNVMGTDMYFRLREHIYSDFNYMSLDDLGCMGFSGRYPDNLHNEINNYSIVAGVVARTLDYDIIHAHDWLTYPAGIHTKQVSGKPLCIHVHATDFDRSRGHVNPTVYSIEKDGMDNADCIMCVSELTRQTVINQYHQDPRKCFTVHNAVYPLRQELQEIPRPDHTNKEKVVTFLGRLTMQKGPEYFVEAANMVLQRTRNVRFCMAGSGDMMDQMIYLAAERGIADRFHFPGFMKGKQVYACLKDSDVYVMPSVSEPFGISPLEAMQCGTPSIISKQSGCAEILNNCIKVDYWDIHALADAMYSICHNESLFHYLQDEGKKEVDQITWEKVGLWIRELYERALNRQ</sequence>
<evidence type="ECO:0000259" key="1">
    <source>
        <dbReference type="Pfam" id="PF00534"/>
    </source>
</evidence>
<dbReference type="CDD" id="cd03801">
    <property type="entry name" value="GT4_PimA-like"/>
    <property type="match status" value="1"/>
</dbReference>
<protein>
    <submittedName>
        <fullName evidence="3">Glycosyltransferase, group 1 family protein</fullName>
        <ecNumber evidence="3">2.4.-.-</ecNumber>
    </submittedName>
</protein>
<feature type="domain" description="Glycosyl transferase family 1" evidence="1">
    <location>
        <begin position="252"/>
        <end position="409"/>
    </location>
</feature>
<keyword evidence="3" id="KW-0808">Transferase</keyword>
<dbReference type="InterPro" id="IPR001296">
    <property type="entry name" value="Glyco_trans_1"/>
</dbReference>
<feature type="domain" description="Glycosyltransferase subfamily 4-like N-terminal" evidence="2">
    <location>
        <begin position="145"/>
        <end position="238"/>
    </location>
</feature>
<dbReference type="Pfam" id="PF00534">
    <property type="entry name" value="Glycos_transf_1"/>
    <property type="match status" value="1"/>
</dbReference>
<evidence type="ECO:0000313" key="3">
    <source>
        <dbReference type="EMBL" id="ERK03477.1"/>
    </source>
</evidence>
<name>U2KYF7_9BACT</name>
<dbReference type="Proteomes" id="UP000016600">
    <property type="component" value="Unassembled WGS sequence"/>
</dbReference>
<dbReference type="PANTHER" id="PTHR45947:SF3">
    <property type="entry name" value="SULFOQUINOVOSYL TRANSFERASE SQD2"/>
    <property type="match status" value="1"/>
</dbReference>
<dbReference type="EMBL" id="AWET01000009">
    <property type="protein sequence ID" value="ERK03477.1"/>
    <property type="molecule type" value="Genomic_DNA"/>
</dbReference>
<dbReference type="EC" id="2.4.-.-" evidence="3"/>
<accession>U2KYF7</accession>
<evidence type="ECO:0000313" key="4">
    <source>
        <dbReference type="Proteomes" id="UP000016600"/>
    </source>
</evidence>
<dbReference type="Pfam" id="PF13439">
    <property type="entry name" value="Glyco_transf_4"/>
    <property type="match status" value="1"/>
</dbReference>
<dbReference type="SUPFAM" id="SSF53756">
    <property type="entry name" value="UDP-Glycosyltransferase/glycogen phosphorylase"/>
    <property type="match status" value="1"/>
</dbReference>
<gene>
    <name evidence="3" type="ORF">HMPREF1218_1909</name>
</gene>
<dbReference type="InterPro" id="IPR028098">
    <property type="entry name" value="Glyco_trans_4-like_N"/>
</dbReference>
<dbReference type="AlphaFoldDB" id="U2KYF7"/>
<organism evidence="3 4">
    <name type="scientific">Hoylesella pleuritidis F0068</name>
    <dbReference type="NCBI Taxonomy" id="1081904"/>
    <lineage>
        <taxon>Bacteria</taxon>
        <taxon>Pseudomonadati</taxon>
        <taxon>Bacteroidota</taxon>
        <taxon>Bacteroidia</taxon>
        <taxon>Bacteroidales</taxon>
        <taxon>Prevotellaceae</taxon>
        <taxon>Hoylesella</taxon>
    </lineage>
</organism>
<dbReference type="Gene3D" id="3.40.50.2000">
    <property type="entry name" value="Glycogen Phosphorylase B"/>
    <property type="match status" value="2"/>
</dbReference>
<keyword evidence="4" id="KW-1185">Reference proteome</keyword>
<dbReference type="InterPro" id="IPR050194">
    <property type="entry name" value="Glycosyltransferase_grp1"/>
</dbReference>
<proteinExistence type="predicted"/>
<comment type="caution">
    <text evidence="3">The sequence shown here is derived from an EMBL/GenBank/DDBJ whole genome shotgun (WGS) entry which is preliminary data.</text>
</comment>
<evidence type="ECO:0000259" key="2">
    <source>
        <dbReference type="Pfam" id="PF13439"/>
    </source>
</evidence>
<reference evidence="3 4" key="1">
    <citation type="submission" date="2013-08" db="EMBL/GenBank/DDBJ databases">
        <authorList>
            <person name="Durkin A.S."/>
            <person name="Haft D.R."/>
            <person name="McCorrison J."/>
            <person name="Torralba M."/>
            <person name="Gillis M."/>
            <person name="Haft D.H."/>
            <person name="Methe B."/>
            <person name="Sutton G."/>
            <person name="Nelson K.E."/>
        </authorList>
    </citation>
    <scope>NUCLEOTIDE SEQUENCE [LARGE SCALE GENOMIC DNA]</scope>
    <source>
        <strain evidence="3 4">F0068</strain>
    </source>
</reference>
<dbReference type="PATRIC" id="fig|1081904.3.peg.708"/>
<keyword evidence="3" id="KW-0328">Glycosyltransferase</keyword>
<dbReference type="GO" id="GO:0009011">
    <property type="term" value="F:alpha-1,4-glucan glucosyltransferase (ADP-glucose donor) activity"/>
    <property type="evidence" value="ECO:0007669"/>
    <property type="project" value="UniProtKB-EC"/>
</dbReference>